<name>A0A0D7BUN3_9AGAR</name>
<evidence type="ECO:0000256" key="2">
    <source>
        <dbReference type="SAM" id="MobiDB-lite"/>
    </source>
</evidence>
<feature type="compositionally biased region" description="Polar residues" evidence="2">
    <location>
        <begin position="91"/>
        <end position="110"/>
    </location>
</feature>
<evidence type="ECO:0000313" key="4">
    <source>
        <dbReference type="Proteomes" id="UP000054007"/>
    </source>
</evidence>
<feature type="compositionally biased region" description="Low complexity" evidence="2">
    <location>
        <begin position="126"/>
        <end position="142"/>
    </location>
</feature>
<organism evidence="3 4">
    <name type="scientific">Cylindrobasidium torrendii FP15055 ss-10</name>
    <dbReference type="NCBI Taxonomy" id="1314674"/>
    <lineage>
        <taxon>Eukaryota</taxon>
        <taxon>Fungi</taxon>
        <taxon>Dikarya</taxon>
        <taxon>Basidiomycota</taxon>
        <taxon>Agaricomycotina</taxon>
        <taxon>Agaricomycetes</taxon>
        <taxon>Agaricomycetidae</taxon>
        <taxon>Agaricales</taxon>
        <taxon>Marasmiineae</taxon>
        <taxon>Physalacriaceae</taxon>
        <taxon>Cylindrobasidium</taxon>
    </lineage>
</organism>
<sequence>MSTSSQAYEQSNGLALRALKLVEQIKAVLEERLEEEARDKARIRDLEDQNNILRERLNFHQDAVHRQKTGRAHIVRIEEELLELKLAFATPSSHSDTLPKTQNADTQYTRLQPEPGPSRSVKVKSPSESISSSPPLTTSSSTTRRRRSPEEEYLSPPPSQNQPLPARSSDSSTTRSPPAASSRNELTNAHLYFAGKRLPREVEYAKGPFELSQLKKAFQEIDDDESDCIEGLAESEDLQPRVYCVEDSNLMFLYQPVLWELTISHSELMTCILDWGGKDANERLEQRVNTGEPWHLFVRGQDDKLAWIYWGAHILDIFEAETPSILKMLGESEDELTNYLSTRTRNRVTSEHIRKEMVHGRLAPVCFGLGKADKGKSKAVLKKMRKSG</sequence>
<dbReference type="AlphaFoldDB" id="A0A0D7BUN3"/>
<dbReference type="Proteomes" id="UP000054007">
    <property type="component" value="Unassembled WGS sequence"/>
</dbReference>
<protein>
    <submittedName>
        <fullName evidence="3">Uncharacterized protein</fullName>
    </submittedName>
</protein>
<evidence type="ECO:0000313" key="3">
    <source>
        <dbReference type="EMBL" id="KIY74203.1"/>
    </source>
</evidence>
<feature type="compositionally biased region" description="Low complexity" evidence="2">
    <location>
        <begin position="161"/>
        <end position="183"/>
    </location>
</feature>
<reference evidence="3 4" key="1">
    <citation type="journal article" date="2015" name="Fungal Genet. Biol.">
        <title>Evolution of novel wood decay mechanisms in Agaricales revealed by the genome sequences of Fistulina hepatica and Cylindrobasidium torrendii.</title>
        <authorList>
            <person name="Floudas D."/>
            <person name="Held B.W."/>
            <person name="Riley R."/>
            <person name="Nagy L.G."/>
            <person name="Koehler G."/>
            <person name="Ransdell A.S."/>
            <person name="Younus H."/>
            <person name="Chow J."/>
            <person name="Chiniquy J."/>
            <person name="Lipzen A."/>
            <person name="Tritt A."/>
            <person name="Sun H."/>
            <person name="Haridas S."/>
            <person name="LaButti K."/>
            <person name="Ohm R.A."/>
            <person name="Kues U."/>
            <person name="Blanchette R.A."/>
            <person name="Grigoriev I.V."/>
            <person name="Minto R.E."/>
            <person name="Hibbett D.S."/>
        </authorList>
    </citation>
    <scope>NUCLEOTIDE SEQUENCE [LARGE SCALE GENOMIC DNA]</scope>
    <source>
        <strain evidence="3 4">FP15055 ss-10</strain>
    </source>
</reference>
<keyword evidence="1" id="KW-0175">Coiled coil</keyword>
<keyword evidence="4" id="KW-1185">Reference proteome</keyword>
<feature type="coiled-coil region" evidence="1">
    <location>
        <begin position="19"/>
        <end position="63"/>
    </location>
</feature>
<proteinExistence type="predicted"/>
<feature type="region of interest" description="Disordered" evidence="2">
    <location>
        <begin position="91"/>
        <end position="187"/>
    </location>
</feature>
<dbReference type="EMBL" id="KN880432">
    <property type="protein sequence ID" value="KIY74203.1"/>
    <property type="molecule type" value="Genomic_DNA"/>
</dbReference>
<evidence type="ECO:0000256" key="1">
    <source>
        <dbReference type="SAM" id="Coils"/>
    </source>
</evidence>
<gene>
    <name evidence="3" type="ORF">CYLTODRAFT_439477</name>
</gene>
<accession>A0A0D7BUN3</accession>